<dbReference type="Pfam" id="PF13349">
    <property type="entry name" value="DUF4097"/>
    <property type="match status" value="1"/>
</dbReference>
<protein>
    <recommendedName>
        <fullName evidence="2">DUF4097 domain-containing protein</fullName>
    </recommendedName>
</protein>
<evidence type="ECO:0000313" key="4">
    <source>
        <dbReference type="Proteomes" id="UP000226437"/>
    </source>
</evidence>
<feature type="region of interest" description="Disordered" evidence="1">
    <location>
        <begin position="347"/>
        <end position="369"/>
    </location>
</feature>
<comment type="caution">
    <text evidence="3">The sequence shown here is derived from an EMBL/GenBank/DDBJ whole genome shotgun (WGS) entry which is preliminary data.</text>
</comment>
<dbReference type="Proteomes" id="UP000226437">
    <property type="component" value="Unassembled WGS sequence"/>
</dbReference>
<feature type="domain" description="DUF4097" evidence="2">
    <location>
        <begin position="185"/>
        <end position="387"/>
    </location>
</feature>
<dbReference type="EMBL" id="PDLO01000005">
    <property type="protein sequence ID" value="PHK98121.1"/>
    <property type="molecule type" value="Genomic_DNA"/>
</dbReference>
<organism evidence="3 4">
    <name type="scientific">Neolewinella marina</name>
    <dbReference type="NCBI Taxonomy" id="438751"/>
    <lineage>
        <taxon>Bacteria</taxon>
        <taxon>Pseudomonadati</taxon>
        <taxon>Bacteroidota</taxon>
        <taxon>Saprospiria</taxon>
        <taxon>Saprospirales</taxon>
        <taxon>Lewinellaceae</taxon>
        <taxon>Neolewinella</taxon>
    </lineage>
</organism>
<reference evidence="3 4" key="1">
    <citation type="submission" date="2017-10" db="EMBL/GenBank/DDBJ databases">
        <title>The draft genome sequence of Lewinella marina KCTC 32374.</title>
        <authorList>
            <person name="Wang K."/>
        </authorList>
    </citation>
    <scope>NUCLEOTIDE SEQUENCE [LARGE SCALE GENOMIC DNA]</scope>
    <source>
        <strain evidence="3 4">MKG-38</strain>
    </source>
</reference>
<name>A0A2G0CDQ9_9BACT</name>
<gene>
    <name evidence="3" type="ORF">CGL56_13105</name>
</gene>
<accession>A0A2G0CDQ9</accession>
<evidence type="ECO:0000313" key="3">
    <source>
        <dbReference type="EMBL" id="PHK98121.1"/>
    </source>
</evidence>
<sequence>MPPPNRRPPPIFLPMKVNLTLLFLLLLALPGIALARPGTVFEKKISESFPIRSDGQVRLDNRYGEIKVVTWSQPRVKIDVLIQVEAADKDEFQEVLNRIDVALSGGNNMVSGVTTINSKRSSGSWWSFITNSGGSNDFKIYYTVNLPATVKLEVDARYCDVELPNLTGETDLDVGYGDLVAGRLSARSMVDVSYGSARIERLGANSTLKLRYSEGTVRNAGDLRYDGRYSEVRFGTVGVLHLDVGYDEVEVESAEAVHLTGSYNELSVEQTAAAYLKGNYTDFNLGTVTRRLEMEGSYGDLEVERLAAGFERVDVRVAYSDVQINVDDSAGYTLDLSARYGDIDAPTSSLDNRDVRSEGSSESVKGRKSGTGNGTIKIAVSYGDIEIY</sequence>
<dbReference type="InterPro" id="IPR025164">
    <property type="entry name" value="Toastrack_DUF4097"/>
</dbReference>
<evidence type="ECO:0000256" key="1">
    <source>
        <dbReference type="SAM" id="MobiDB-lite"/>
    </source>
</evidence>
<evidence type="ECO:0000259" key="2">
    <source>
        <dbReference type="Pfam" id="PF13349"/>
    </source>
</evidence>
<proteinExistence type="predicted"/>
<dbReference type="AlphaFoldDB" id="A0A2G0CDQ9"/>
<keyword evidence="4" id="KW-1185">Reference proteome</keyword>